<sequence>MDRMITGGSSRALAREVLVHGPLSRGELARRLGLSLASLTRLAQPLLASGFLVEESRAGTGNGRPARPLAVRADTARVVGLKVSGDDVSGVLTDLRADPRAQAIRPLGGRSVAATVDTIARVVSELSGDRPVDAVGVSLGGSVDRHGVVRKAPFLGWTDVPLQRLLGERLRVPVVVENDVVALARAEHWFGEGRGRRDLAVITIGVGVGYALVIDDRVVDRPDAGVGLAGHVPLDADEPPCDHGHRGCAGTLLSSSAIERRARDALGVDIGYDDVMEAAARGDEASRAALETPARGLGRLIGLVSSLAVVDTVVLAGEGVALAEAMRPVVAAGTTEYRHPDAAPVDVRISPPGFDRWSRGAAATAIQHLVVGSA</sequence>
<keyword evidence="2" id="KW-0418">Kinase</keyword>
<dbReference type="PANTHER" id="PTHR18964">
    <property type="entry name" value="ROK (REPRESSOR, ORF, KINASE) FAMILY"/>
    <property type="match status" value="1"/>
</dbReference>
<dbReference type="EMBL" id="PGFF01000001">
    <property type="protein sequence ID" value="PJJ72540.1"/>
    <property type="molecule type" value="Genomic_DNA"/>
</dbReference>
<name>A0A2M9CKX3_9MICO</name>
<dbReference type="PANTHER" id="PTHR18964:SF149">
    <property type="entry name" value="BIFUNCTIONAL UDP-N-ACETYLGLUCOSAMINE 2-EPIMERASE_N-ACETYLMANNOSAMINE KINASE"/>
    <property type="match status" value="1"/>
</dbReference>
<evidence type="ECO:0000256" key="1">
    <source>
        <dbReference type="ARBA" id="ARBA00006479"/>
    </source>
</evidence>
<organism evidence="2 3">
    <name type="scientific">Diaminobutyricimonas aerilata</name>
    <dbReference type="NCBI Taxonomy" id="1162967"/>
    <lineage>
        <taxon>Bacteria</taxon>
        <taxon>Bacillati</taxon>
        <taxon>Actinomycetota</taxon>
        <taxon>Actinomycetes</taxon>
        <taxon>Micrococcales</taxon>
        <taxon>Microbacteriaceae</taxon>
        <taxon>Diaminobutyricimonas</taxon>
    </lineage>
</organism>
<proteinExistence type="inferred from homology"/>
<dbReference type="InterPro" id="IPR036388">
    <property type="entry name" value="WH-like_DNA-bd_sf"/>
</dbReference>
<keyword evidence="3" id="KW-1185">Reference proteome</keyword>
<protein>
    <submittedName>
        <fullName evidence="2">Putative NBD/HSP70 family sugar kinase</fullName>
    </submittedName>
</protein>
<dbReference type="Pfam" id="PF00480">
    <property type="entry name" value="ROK"/>
    <property type="match status" value="1"/>
</dbReference>
<dbReference type="InterPro" id="IPR000600">
    <property type="entry name" value="ROK"/>
</dbReference>
<gene>
    <name evidence="2" type="ORF">CLV46_2112</name>
</gene>
<dbReference type="AlphaFoldDB" id="A0A2M9CKX3"/>
<accession>A0A2M9CKX3</accession>
<evidence type="ECO:0000313" key="2">
    <source>
        <dbReference type="EMBL" id="PJJ72540.1"/>
    </source>
</evidence>
<dbReference type="Proteomes" id="UP000228758">
    <property type="component" value="Unassembled WGS sequence"/>
</dbReference>
<keyword evidence="2" id="KW-0808">Transferase</keyword>
<dbReference type="Gene3D" id="3.30.420.40">
    <property type="match status" value="2"/>
</dbReference>
<dbReference type="OrthoDB" id="3464494at2"/>
<dbReference type="GO" id="GO:0016301">
    <property type="term" value="F:kinase activity"/>
    <property type="evidence" value="ECO:0007669"/>
    <property type="project" value="UniProtKB-KW"/>
</dbReference>
<evidence type="ECO:0000313" key="3">
    <source>
        <dbReference type="Proteomes" id="UP000228758"/>
    </source>
</evidence>
<dbReference type="Gene3D" id="1.10.10.10">
    <property type="entry name" value="Winged helix-like DNA-binding domain superfamily/Winged helix DNA-binding domain"/>
    <property type="match status" value="1"/>
</dbReference>
<comment type="caution">
    <text evidence="2">The sequence shown here is derived from an EMBL/GenBank/DDBJ whole genome shotgun (WGS) entry which is preliminary data.</text>
</comment>
<dbReference type="SUPFAM" id="SSF46785">
    <property type="entry name" value="Winged helix' DNA-binding domain"/>
    <property type="match status" value="1"/>
</dbReference>
<dbReference type="InterPro" id="IPR043129">
    <property type="entry name" value="ATPase_NBD"/>
</dbReference>
<dbReference type="SUPFAM" id="SSF53067">
    <property type="entry name" value="Actin-like ATPase domain"/>
    <property type="match status" value="1"/>
</dbReference>
<reference evidence="2 3" key="1">
    <citation type="submission" date="2017-11" db="EMBL/GenBank/DDBJ databases">
        <title>Genomic Encyclopedia of Archaeal and Bacterial Type Strains, Phase II (KMG-II): From Individual Species to Whole Genera.</title>
        <authorList>
            <person name="Goeker M."/>
        </authorList>
    </citation>
    <scope>NUCLEOTIDE SEQUENCE [LARGE SCALE GENOMIC DNA]</scope>
    <source>
        <strain evidence="2 3">DSM 27393</strain>
    </source>
</reference>
<comment type="similarity">
    <text evidence="1">Belongs to the ROK (NagC/XylR) family.</text>
</comment>
<dbReference type="InterPro" id="IPR036390">
    <property type="entry name" value="WH_DNA-bd_sf"/>
</dbReference>